<feature type="transmembrane region" description="Helical" evidence="7">
    <location>
        <begin position="36"/>
        <end position="62"/>
    </location>
</feature>
<comment type="similarity">
    <text evidence="7">Belongs to the binding-protein-dependent transport system permease family.</text>
</comment>
<keyword evidence="4 7" id="KW-0812">Transmembrane</keyword>
<keyword evidence="6 7" id="KW-0472">Membrane</keyword>
<keyword evidence="2 7" id="KW-0813">Transport</keyword>
<reference evidence="9 10" key="1">
    <citation type="submission" date="2019-06" db="EMBL/GenBank/DDBJ databases">
        <title>Saccharibacillus brassicae sp. nov., an endophytic bacterium isolated from Chinese cabbage seeds (Brassica pekinensis).</title>
        <authorList>
            <person name="Jiang L."/>
            <person name="Lee J."/>
            <person name="Kim S.W."/>
        </authorList>
    </citation>
    <scope>NUCLEOTIDE SEQUENCE [LARGE SCALE GENOMIC DNA]</scope>
    <source>
        <strain evidence="10">KCTC 43072 / ATSA2</strain>
    </source>
</reference>
<dbReference type="InterPro" id="IPR035906">
    <property type="entry name" value="MetI-like_sf"/>
</dbReference>
<evidence type="ECO:0000313" key="10">
    <source>
        <dbReference type="Proteomes" id="UP000316968"/>
    </source>
</evidence>
<dbReference type="OrthoDB" id="9785836at2"/>
<dbReference type="GO" id="GO:0055085">
    <property type="term" value="P:transmembrane transport"/>
    <property type="evidence" value="ECO:0007669"/>
    <property type="project" value="InterPro"/>
</dbReference>
<feature type="transmembrane region" description="Helical" evidence="7">
    <location>
        <begin position="141"/>
        <end position="162"/>
    </location>
</feature>
<dbReference type="Pfam" id="PF00528">
    <property type="entry name" value="BPD_transp_1"/>
    <property type="match status" value="1"/>
</dbReference>
<feature type="transmembrane region" description="Helical" evidence="7">
    <location>
        <begin position="289"/>
        <end position="314"/>
    </location>
</feature>
<dbReference type="PANTHER" id="PTHR43227:SF11">
    <property type="entry name" value="BLL4140 PROTEIN"/>
    <property type="match status" value="1"/>
</dbReference>
<dbReference type="SUPFAM" id="SSF161098">
    <property type="entry name" value="MetI-like"/>
    <property type="match status" value="1"/>
</dbReference>
<evidence type="ECO:0000256" key="4">
    <source>
        <dbReference type="ARBA" id="ARBA00022692"/>
    </source>
</evidence>
<gene>
    <name evidence="9" type="ORF">FFV09_23440</name>
</gene>
<sequence>MGSLNIGARKGAGKKSRLNEQSALGRRRRWNMNKPLLIMFLPIVVFFILFKYVPMFGFVIAFKDYNFADGLLGSPWVGFDNYRYLFQNPDTLGIIRNTLVLSALSVFVGFPFPVILAILLNEVRRSWFKRWAQTLLYLPHFLNWVIVGGLVLMLFSIETGFVNNVLERLTGRTYPFLFNEGSWISIFVASGIWKGAGWSAIIYLAALTSIDPSLYEAAGMDGAGKWKQIRHITLPGLMPTIVLMFILNIGNVMDVGFDQVYVLQNAVVVNVAEVISTWNYKVGLGSGQFSYATAMGLFESLIGLTLVLLVNGIARRSGRGLW</sequence>
<accession>A0A4Y6V3W3</accession>
<dbReference type="GO" id="GO:0005886">
    <property type="term" value="C:plasma membrane"/>
    <property type="evidence" value="ECO:0007669"/>
    <property type="project" value="UniProtKB-SubCell"/>
</dbReference>
<dbReference type="InterPro" id="IPR000515">
    <property type="entry name" value="MetI-like"/>
</dbReference>
<evidence type="ECO:0000256" key="6">
    <source>
        <dbReference type="ARBA" id="ARBA00023136"/>
    </source>
</evidence>
<dbReference type="Proteomes" id="UP000316968">
    <property type="component" value="Chromosome"/>
</dbReference>
<evidence type="ECO:0000256" key="5">
    <source>
        <dbReference type="ARBA" id="ARBA00022989"/>
    </source>
</evidence>
<feature type="transmembrane region" description="Helical" evidence="7">
    <location>
        <begin position="231"/>
        <end position="250"/>
    </location>
</feature>
<comment type="subcellular location">
    <subcellularLocation>
        <location evidence="1 7">Cell membrane</location>
        <topology evidence="1 7">Multi-pass membrane protein</topology>
    </subcellularLocation>
</comment>
<dbReference type="PANTHER" id="PTHR43227">
    <property type="entry name" value="BLL4140 PROTEIN"/>
    <property type="match status" value="1"/>
</dbReference>
<keyword evidence="10" id="KW-1185">Reference proteome</keyword>
<evidence type="ECO:0000313" key="9">
    <source>
        <dbReference type="EMBL" id="QDH23558.1"/>
    </source>
</evidence>
<proteinExistence type="inferred from homology"/>
<feature type="transmembrane region" description="Helical" evidence="7">
    <location>
        <begin position="99"/>
        <end position="120"/>
    </location>
</feature>
<evidence type="ECO:0000256" key="1">
    <source>
        <dbReference type="ARBA" id="ARBA00004651"/>
    </source>
</evidence>
<dbReference type="InterPro" id="IPR050809">
    <property type="entry name" value="UgpAE/MalFG_permease"/>
</dbReference>
<dbReference type="PROSITE" id="PS50928">
    <property type="entry name" value="ABC_TM1"/>
    <property type="match status" value="1"/>
</dbReference>
<dbReference type="RefSeq" id="WP_141450166.1">
    <property type="nucleotide sequence ID" value="NZ_CP041217.1"/>
</dbReference>
<dbReference type="Gene3D" id="1.10.3720.10">
    <property type="entry name" value="MetI-like"/>
    <property type="match status" value="1"/>
</dbReference>
<name>A0A4Y6V3W3_SACBS</name>
<keyword evidence="5 7" id="KW-1133">Transmembrane helix</keyword>
<dbReference type="EMBL" id="CP041217">
    <property type="protein sequence ID" value="QDH23558.1"/>
    <property type="molecule type" value="Genomic_DNA"/>
</dbReference>
<feature type="domain" description="ABC transmembrane type-1" evidence="8">
    <location>
        <begin position="95"/>
        <end position="310"/>
    </location>
</feature>
<evidence type="ECO:0000256" key="7">
    <source>
        <dbReference type="RuleBase" id="RU363032"/>
    </source>
</evidence>
<dbReference type="CDD" id="cd06261">
    <property type="entry name" value="TM_PBP2"/>
    <property type="match status" value="1"/>
</dbReference>
<dbReference type="AlphaFoldDB" id="A0A4Y6V3W3"/>
<dbReference type="KEGG" id="saca:FFV09_23440"/>
<evidence type="ECO:0000256" key="2">
    <source>
        <dbReference type="ARBA" id="ARBA00022448"/>
    </source>
</evidence>
<organism evidence="9 10">
    <name type="scientific">Saccharibacillus brassicae</name>
    <dbReference type="NCBI Taxonomy" id="2583377"/>
    <lineage>
        <taxon>Bacteria</taxon>
        <taxon>Bacillati</taxon>
        <taxon>Bacillota</taxon>
        <taxon>Bacilli</taxon>
        <taxon>Bacillales</taxon>
        <taxon>Paenibacillaceae</taxon>
        <taxon>Saccharibacillus</taxon>
    </lineage>
</organism>
<feature type="transmembrane region" description="Helical" evidence="7">
    <location>
        <begin position="182"/>
        <end position="210"/>
    </location>
</feature>
<protein>
    <submittedName>
        <fullName evidence="9">Sugar ABC transporter permease</fullName>
    </submittedName>
</protein>
<evidence type="ECO:0000259" key="8">
    <source>
        <dbReference type="PROSITE" id="PS50928"/>
    </source>
</evidence>
<keyword evidence="3" id="KW-1003">Cell membrane</keyword>
<evidence type="ECO:0000256" key="3">
    <source>
        <dbReference type="ARBA" id="ARBA00022475"/>
    </source>
</evidence>